<organism evidence="3 4">
    <name type="scientific">Actinacidiphila bryophytorum</name>
    <dbReference type="NCBI Taxonomy" id="1436133"/>
    <lineage>
        <taxon>Bacteria</taxon>
        <taxon>Bacillati</taxon>
        <taxon>Actinomycetota</taxon>
        <taxon>Actinomycetes</taxon>
        <taxon>Kitasatosporales</taxon>
        <taxon>Streptomycetaceae</taxon>
        <taxon>Actinacidiphila</taxon>
    </lineage>
</organism>
<sequence>MSGALSAAGADGGSVVRLPRLRRAPAWADGDPVAELAQRLGDACGSAVHADEIAALLESDGLTDEQITERYRHPDLFALAETLFALVPRTYPEPEPAADPWRTDVGRCVLRGLTFALPGVAYVVGGRWAAGPDGHFGVSAAVAGWAAAALCSWGWNQALAHRAGLLLLASRPRAAARCLLTGGAAGTGLATAAAAAVIGPAHLPALAFAAGQALYMAAATALLVLHRERTLLYVLAPLTLAAACGAAALPSPAAAALLAATVTAATAAAAATALRAPAGELPGGTGQDARRGLAARLRRRRAGASQSENGPRPAPPQSVPLNLARLAARLRRPRAAASRPGSSPDNGPRPALRQSVPLGLAGLAAGGLVVAAALAGEFVGALTVSMGVAEWLLFRLRSRCLTAVRRTGVAQRLLGRSWRVLARCLGGYAAALVTLAGVESAVLPGAAAWDAPHLGVLLALGCTLWLALLLQSCGRPWTAAAVLSAATATAVPLLALHTATPGTVIGVTGGCAAAVLLAAATTVTARVTTHR</sequence>
<reference evidence="3" key="1">
    <citation type="submission" date="2021-06" db="EMBL/GenBank/DDBJ databases">
        <authorList>
            <person name="Arsene-Ploetze F."/>
        </authorList>
    </citation>
    <scope>NUCLEOTIDE SEQUENCE</scope>
    <source>
        <strain evidence="3">SBRY1</strain>
    </source>
</reference>
<feature type="transmembrane region" description="Helical" evidence="2">
    <location>
        <begin position="108"/>
        <end position="130"/>
    </location>
</feature>
<feature type="transmembrane region" description="Helical" evidence="2">
    <location>
        <begin position="420"/>
        <end position="439"/>
    </location>
</feature>
<feature type="transmembrane region" description="Helical" evidence="2">
    <location>
        <begin position="378"/>
        <end position="396"/>
    </location>
</feature>
<evidence type="ECO:0000313" key="3">
    <source>
        <dbReference type="EMBL" id="CAG7655696.1"/>
    </source>
</evidence>
<protein>
    <recommendedName>
        <fullName evidence="5">Integral membrane protein</fullName>
    </recommendedName>
</protein>
<evidence type="ECO:0000256" key="2">
    <source>
        <dbReference type="SAM" id="Phobius"/>
    </source>
</evidence>
<accession>A0A9W4H799</accession>
<evidence type="ECO:0008006" key="5">
    <source>
        <dbReference type="Google" id="ProtNLM"/>
    </source>
</evidence>
<feature type="transmembrane region" description="Helical" evidence="2">
    <location>
        <begin position="451"/>
        <end position="470"/>
    </location>
</feature>
<feature type="transmembrane region" description="Helical" evidence="2">
    <location>
        <begin position="477"/>
        <end position="497"/>
    </location>
</feature>
<feature type="compositionally biased region" description="Low complexity" evidence="1">
    <location>
        <begin position="335"/>
        <end position="344"/>
    </location>
</feature>
<feature type="region of interest" description="Disordered" evidence="1">
    <location>
        <begin position="333"/>
        <end position="352"/>
    </location>
</feature>
<comment type="caution">
    <text evidence="3">The sequence shown here is derived from an EMBL/GenBank/DDBJ whole genome shotgun (WGS) entry which is preliminary data.</text>
</comment>
<evidence type="ECO:0000256" key="1">
    <source>
        <dbReference type="SAM" id="MobiDB-lite"/>
    </source>
</evidence>
<proteinExistence type="predicted"/>
<feature type="transmembrane region" description="Helical" evidence="2">
    <location>
        <begin position="136"/>
        <end position="155"/>
    </location>
</feature>
<keyword evidence="4" id="KW-1185">Reference proteome</keyword>
<gene>
    <name evidence="3" type="ORF">SBRY_70209</name>
</gene>
<keyword evidence="2" id="KW-1133">Transmembrane helix</keyword>
<keyword evidence="2" id="KW-0812">Transmembrane</keyword>
<dbReference type="RefSeq" id="WP_205045567.1">
    <property type="nucleotide sequence ID" value="NZ_CAJVAX010000021.1"/>
</dbReference>
<dbReference type="EMBL" id="CAJVAX010000021">
    <property type="protein sequence ID" value="CAG7655696.1"/>
    <property type="molecule type" value="Genomic_DNA"/>
</dbReference>
<feature type="transmembrane region" description="Helical" evidence="2">
    <location>
        <begin position="205"/>
        <end position="224"/>
    </location>
</feature>
<dbReference type="AlphaFoldDB" id="A0A9W4H799"/>
<evidence type="ECO:0000313" key="4">
    <source>
        <dbReference type="Proteomes" id="UP001153328"/>
    </source>
</evidence>
<dbReference type="Proteomes" id="UP001153328">
    <property type="component" value="Unassembled WGS sequence"/>
</dbReference>
<feature type="transmembrane region" description="Helical" evidence="2">
    <location>
        <begin position="231"/>
        <end position="249"/>
    </location>
</feature>
<feature type="region of interest" description="Disordered" evidence="1">
    <location>
        <begin position="277"/>
        <end position="319"/>
    </location>
</feature>
<name>A0A9W4H799_9ACTN</name>
<feature type="transmembrane region" description="Helical" evidence="2">
    <location>
        <begin position="503"/>
        <end position="525"/>
    </location>
</feature>
<feature type="transmembrane region" description="Helical" evidence="2">
    <location>
        <begin position="176"/>
        <end position="199"/>
    </location>
</feature>
<keyword evidence="2" id="KW-0472">Membrane</keyword>